<sequence length="48" mass="5576">MSNDLLKLRTYVYICMHICSHECRCPQRPEEVIRPPEPESQEAESPGC</sequence>
<dbReference type="Proteomes" id="UP000234681">
    <property type="component" value="Chromosome 16"/>
</dbReference>
<gene>
    <name evidence="2" type="ORF">rCG_54693</name>
</gene>
<reference evidence="3" key="3">
    <citation type="submission" date="2005-09" db="EMBL/GenBank/DDBJ databases">
        <authorList>
            <person name="Mural R.J."/>
            <person name="Li P.W."/>
            <person name="Adams M.D."/>
            <person name="Amanatides P.G."/>
            <person name="Baden-Tillson H."/>
            <person name="Barnstead M."/>
            <person name="Chin S.H."/>
            <person name="Dew I."/>
            <person name="Evans C.A."/>
            <person name="Ferriera S."/>
            <person name="Flanigan M."/>
            <person name="Fosler C."/>
            <person name="Glodek A."/>
            <person name="Gu Z."/>
            <person name="Holt R.A."/>
            <person name="Jennings D."/>
            <person name="Kraft C.L."/>
            <person name="Lu F."/>
            <person name="Nguyen T."/>
            <person name="Nusskern D.R."/>
            <person name="Pfannkoch C.M."/>
            <person name="Sitter C."/>
            <person name="Sutton G.G."/>
            <person name="Venter J.C."/>
            <person name="Wang Z."/>
            <person name="Woodage T."/>
            <person name="Zheng X.H."/>
            <person name="Zhong F."/>
        </authorList>
    </citation>
    <scope>NUCLEOTIDE SEQUENCE [LARGE SCALE GENOMIC DNA]</scope>
    <source>
        <strain evidence="1">BN</strain>
        <strain evidence="3">BN, Sprague-Dawley</strain>
    </source>
</reference>
<proteinExistence type="predicted"/>
<accession>A6KFN0</accession>
<evidence type="ECO:0000313" key="3">
    <source>
        <dbReference type="Proteomes" id="UP000234681"/>
    </source>
</evidence>
<dbReference type="EMBL" id="CH474045">
    <property type="protein sequence ID" value="EDL75972.1"/>
    <property type="molecule type" value="Genomic_DNA"/>
</dbReference>
<dbReference type="AlphaFoldDB" id="A6KFN0"/>
<evidence type="ECO:0000313" key="1">
    <source>
        <dbReference type="EMBL" id="EDL75971.1"/>
    </source>
</evidence>
<dbReference type="EMBL" id="CH474045">
    <property type="protein sequence ID" value="EDL75971.1"/>
    <property type="molecule type" value="Genomic_DNA"/>
</dbReference>
<evidence type="ECO:0000313" key="2">
    <source>
        <dbReference type="EMBL" id="EDL75972.1"/>
    </source>
</evidence>
<reference evidence="2" key="1">
    <citation type="journal article" date="2005" name="Genome Res.">
        <title>Gene and alternative splicing annotation with AIR.</title>
        <authorList>
            <person name="Florea L."/>
            <person name="Di Francesco V."/>
            <person name="Miller J."/>
            <person name="Turner R."/>
            <person name="Yao A."/>
            <person name="Harris M."/>
            <person name="Walenz B."/>
            <person name="Mobarry C."/>
            <person name="Merkulov G.V."/>
            <person name="Charlab R."/>
            <person name="Dew I."/>
            <person name="Deng Z."/>
            <person name="Istrail S."/>
            <person name="Li P."/>
            <person name="Sutton G."/>
        </authorList>
    </citation>
    <scope>NUCLEOTIDE SEQUENCE</scope>
    <source>
        <strain evidence="2">BN</strain>
    </source>
</reference>
<protein>
    <submittedName>
        <fullName evidence="2">RCG54693, isoform CRA_a</fullName>
    </submittedName>
</protein>
<reference evidence="2" key="2">
    <citation type="submission" date="2005-07" db="EMBL/GenBank/DDBJ databases">
        <authorList>
            <person name="Mural R.J."/>
            <person name="Li P.W."/>
            <person name="Adams M.D."/>
            <person name="Amanatides P.G."/>
            <person name="Baden-Tillson H."/>
            <person name="Barnstead M."/>
            <person name="Chin S.H."/>
            <person name="Dew I."/>
            <person name="Evans C.A."/>
            <person name="Ferriera S."/>
            <person name="Flanigan M."/>
            <person name="Fosler C."/>
            <person name="Glodek A."/>
            <person name="Gu Z."/>
            <person name="Holt R.A."/>
            <person name="Jennings D."/>
            <person name="Kraft C.L."/>
            <person name="Lu F."/>
            <person name="Nguyen T."/>
            <person name="Nusskern D.R."/>
            <person name="Pfannkoch C.M."/>
            <person name="Sitter C."/>
            <person name="Sutton G.G."/>
            <person name="Venter J.C."/>
            <person name="Wang Z."/>
            <person name="Woodage T."/>
            <person name="Zheng X.H."/>
            <person name="Zhong F."/>
        </authorList>
    </citation>
    <scope>NUCLEOTIDE SEQUENCE</scope>
    <source>
        <strain evidence="2">BN</strain>
    </source>
</reference>
<name>A6KFN0_RAT</name>
<organism evidence="2 3">
    <name type="scientific">Rattus norvegicus</name>
    <name type="common">Rat</name>
    <dbReference type="NCBI Taxonomy" id="10116"/>
    <lineage>
        <taxon>Eukaryota</taxon>
        <taxon>Metazoa</taxon>
        <taxon>Chordata</taxon>
        <taxon>Craniata</taxon>
        <taxon>Vertebrata</taxon>
        <taxon>Euteleostomi</taxon>
        <taxon>Mammalia</taxon>
        <taxon>Eutheria</taxon>
        <taxon>Euarchontoglires</taxon>
        <taxon>Glires</taxon>
        <taxon>Rodentia</taxon>
        <taxon>Myomorpha</taxon>
        <taxon>Muroidea</taxon>
        <taxon>Muridae</taxon>
        <taxon>Murinae</taxon>
        <taxon>Rattus</taxon>
    </lineage>
</organism>